<evidence type="ECO:0000313" key="3">
    <source>
        <dbReference type="Proteomes" id="UP001233836"/>
    </source>
</evidence>
<evidence type="ECO:0000313" key="2">
    <source>
        <dbReference type="EMBL" id="MDQ0169769.1"/>
    </source>
</evidence>
<dbReference type="Proteomes" id="UP001233836">
    <property type="component" value="Unassembled WGS sequence"/>
</dbReference>
<feature type="compositionally biased region" description="Low complexity" evidence="1">
    <location>
        <begin position="83"/>
        <end position="98"/>
    </location>
</feature>
<accession>A0ABT9W974</accession>
<dbReference type="EMBL" id="JAUSTI010000003">
    <property type="protein sequence ID" value="MDQ0169769.1"/>
    <property type="molecule type" value="Genomic_DNA"/>
</dbReference>
<feature type="region of interest" description="Disordered" evidence="1">
    <location>
        <begin position="1"/>
        <end position="143"/>
    </location>
</feature>
<organism evidence="2 3">
    <name type="scientific">Paenibacillus tundrae</name>
    <dbReference type="NCBI Taxonomy" id="528187"/>
    <lineage>
        <taxon>Bacteria</taxon>
        <taxon>Bacillati</taxon>
        <taxon>Bacillota</taxon>
        <taxon>Bacilli</taxon>
        <taxon>Bacillales</taxon>
        <taxon>Paenibacillaceae</taxon>
        <taxon>Paenibacillus</taxon>
    </lineage>
</organism>
<protein>
    <submittedName>
        <fullName evidence="2">Uncharacterized protein</fullName>
    </submittedName>
</protein>
<gene>
    <name evidence="2" type="ORF">J2T19_001209</name>
</gene>
<name>A0ABT9W974_9BACL</name>
<keyword evidence="3" id="KW-1185">Reference proteome</keyword>
<evidence type="ECO:0000256" key="1">
    <source>
        <dbReference type="SAM" id="MobiDB-lite"/>
    </source>
</evidence>
<proteinExistence type="predicted"/>
<comment type="caution">
    <text evidence="2">The sequence shown here is derived from an EMBL/GenBank/DDBJ whole genome shotgun (WGS) entry which is preliminary data.</text>
</comment>
<sequence length="143" mass="15549">MPPRQRRKLPPFAKRSREPGQGAKPCPQRQRRKSSRPSRSGAGSLGKERSLPPSAKGAKLPPFAKRSREPRARGEALPPAPKAQSSRPSRSGAGSPGQEAKPCPQRQRRKAPALREAEQGAPGKRRSLARNGPSKLGQGRRYI</sequence>
<reference evidence="2 3" key="1">
    <citation type="submission" date="2023-07" db="EMBL/GenBank/DDBJ databases">
        <title>Sorghum-associated microbial communities from plants grown in Nebraska, USA.</title>
        <authorList>
            <person name="Schachtman D."/>
        </authorList>
    </citation>
    <scope>NUCLEOTIDE SEQUENCE [LARGE SCALE GENOMIC DNA]</scope>
    <source>
        <strain evidence="2 3">DS1314</strain>
    </source>
</reference>